<dbReference type="SUPFAM" id="SSF52058">
    <property type="entry name" value="L domain-like"/>
    <property type="match status" value="1"/>
</dbReference>
<feature type="transmembrane region" description="Helical" evidence="4">
    <location>
        <begin position="1104"/>
        <end position="1126"/>
    </location>
</feature>
<evidence type="ECO:0000313" key="7">
    <source>
        <dbReference type="Proteomes" id="UP000193719"/>
    </source>
</evidence>
<dbReference type="InterPro" id="IPR051716">
    <property type="entry name" value="Plant_RL_S/T_kinase"/>
</dbReference>
<evidence type="ECO:0000256" key="4">
    <source>
        <dbReference type="SAM" id="Phobius"/>
    </source>
</evidence>
<dbReference type="PROSITE" id="PS51450">
    <property type="entry name" value="LRR"/>
    <property type="match status" value="1"/>
</dbReference>
<evidence type="ECO:0000256" key="1">
    <source>
        <dbReference type="ARBA" id="ARBA00004167"/>
    </source>
</evidence>
<evidence type="ECO:0000256" key="3">
    <source>
        <dbReference type="SAM" id="MobiDB-lite"/>
    </source>
</evidence>
<protein>
    <submittedName>
        <fullName evidence="6">L domain-like protein</fullName>
    </submittedName>
</protein>
<dbReference type="STRING" id="1754191.A0A1Y1UY78"/>
<feature type="compositionally biased region" description="Low complexity" evidence="3">
    <location>
        <begin position="221"/>
        <end position="232"/>
    </location>
</feature>
<gene>
    <name evidence="6" type="ORF">BCR36DRAFT_586773</name>
</gene>
<feature type="compositionally biased region" description="Polar residues" evidence="3">
    <location>
        <begin position="1026"/>
        <end position="1049"/>
    </location>
</feature>
<dbReference type="EMBL" id="MCFH01000054">
    <property type="protein sequence ID" value="ORX43298.1"/>
    <property type="molecule type" value="Genomic_DNA"/>
</dbReference>
<dbReference type="Gene3D" id="3.80.10.10">
    <property type="entry name" value="Ribonuclease Inhibitor"/>
    <property type="match status" value="2"/>
</dbReference>
<reference evidence="6 7" key="2">
    <citation type="submission" date="2016-08" db="EMBL/GenBank/DDBJ databases">
        <title>Pervasive Adenine N6-methylation of Active Genes in Fungi.</title>
        <authorList>
            <consortium name="DOE Joint Genome Institute"/>
            <person name="Mondo S.J."/>
            <person name="Dannebaum R.O."/>
            <person name="Kuo R.C."/>
            <person name="Labutti K."/>
            <person name="Haridas S."/>
            <person name="Kuo A."/>
            <person name="Salamov A."/>
            <person name="Ahrendt S.R."/>
            <person name="Lipzen A."/>
            <person name="Sullivan W."/>
            <person name="Andreopoulos W.B."/>
            <person name="Clum A."/>
            <person name="Lindquist E."/>
            <person name="Daum C."/>
            <person name="Ramamoorthy G.K."/>
            <person name="Gryganskyi A."/>
            <person name="Culley D."/>
            <person name="Magnuson J.K."/>
            <person name="James T.Y."/>
            <person name="O'Malley M.A."/>
            <person name="Stajich J.E."/>
            <person name="Spatafora J.W."/>
            <person name="Visel A."/>
            <person name="Grigoriev I.V."/>
        </authorList>
    </citation>
    <scope>NUCLEOTIDE SEQUENCE [LARGE SCALE GENOMIC DNA]</scope>
    <source>
        <strain evidence="7">finn</strain>
    </source>
</reference>
<feature type="region of interest" description="Disordered" evidence="3">
    <location>
        <begin position="1026"/>
        <end position="1077"/>
    </location>
</feature>
<dbReference type="InterPro" id="IPR001611">
    <property type="entry name" value="Leu-rich_rpt"/>
</dbReference>
<dbReference type="PANTHER" id="PTHR48053">
    <property type="entry name" value="LEUCINE RICH REPEAT FAMILY PROTEIN, EXPRESSED"/>
    <property type="match status" value="1"/>
</dbReference>
<keyword evidence="4" id="KW-0472">Membrane</keyword>
<keyword evidence="4" id="KW-1133">Transmembrane helix</keyword>
<feature type="region of interest" description="Disordered" evidence="3">
    <location>
        <begin position="94"/>
        <end position="167"/>
    </location>
</feature>
<feature type="compositionally biased region" description="Polar residues" evidence="3">
    <location>
        <begin position="1064"/>
        <end position="1073"/>
    </location>
</feature>
<evidence type="ECO:0000313" key="6">
    <source>
        <dbReference type="EMBL" id="ORX43298.1"/>
    </source>
</evidence>
<feature type="compositionally biased region" description="Low complexity" evidence="3">
    <location>
        <begin position="1247"/>
        <end position="1274"/>
    </location>
</feature>
<dbReference type="GO" id="GO:0016020">
    <property type="term" value="C:membrane"/>
    <property type="evidence" value="ECO:0007669"/>
    <property type="project" value="UniProtKB-SubCell"/>
</dbReference>
<comment type="subcellular location">
    <subcellularLocation>
        <location evidence="1">Membrane</location>
        <topology evidence="1">Single-pass membrane protein</topology>
    </subcellularLocation>
</comment>
<feature type="compositionally biased region" description="Polar residues" evidence="3">
    <location>
        <begin position="1220"/>
        <end position="1231"/>
    </location>
</feature>
<reference evidence="6 7" key="1">
    <citation type="submission" date="2016-08" db="EMBL/GenBank/DDBJ databases">
        <title>Genomes of anaerobic fungi encode conserved fungal cellulosomes for biomass hydrolysis.</title>
        <authorList>
            <consortium name="DOE Joint Genome Institute"/>
            <person name="Haitjema C.H."/>
            <person name="Gilmore S.P."/>
            <person name="Henske J.K."/>
            <person name="Solomon K.V."/>
            <person name="De Groot R."/>
            <person name="Kuo A."/>
            <person name="Mondo S.J."/>
            <person name="Salamov A.A."/>
            <person name="Labutti K."/>
            <person name="Zhao Z."/>
            <person name="Chiniquy J."/>
            <person name="Barry K."/>
            <person name="Brewer H.M."/>
            <person name="Purvine S.O."/>
            <person name="Wright A.T."/>
            <person name="Boxma B."/>
            <person name="Van Alen T."/>
            <person name="Hackstein J.H."/>
            <person name="Baker S.E."/>
            <person name="Grigoriev I.V."/>
            <person name="O'Malley M.A."/>
        </authorList>
    </citation>
    <scope>NUCLEOTIDE SEQUENCE [LARGE SCALE GENOMIC DNA]</scope>
    <source>
        <strain evidence="7">finn</strain>
    </source>
</reference>
<organism evidence="6 7">
    <name type="scientific">Piromyces finnis</name>
    <dbReference type="NCBI Taxonomy" id="1754191"/>
    <lineage>
        <taxon>Eukaryota</taxon>
        <taxon>Fungi</taxon>
        <taxon>Fungi incertae sedis</taxon>
        <taxon>Chytridiomycota</taxon>
        <taxon>Chytridiomycota incertae sedis</taxon>
        <taxon>Neocallimastigomycetes</taxon>
        <taxon>Neocallimastigales</taxon>
        <taxon>Neocallimastigaceae</taxon>
        <taxon>Piromyces</taxon>
    </lineage>
</organism>
<sequence length="1291" mass="148413">MEIKLIILYLSCLCVFISSKEINKIKSNNHSHILSSEIRNTKKEYENENEINDKNLINNNNIASIQQTNYKSDNVYDSDSFTIEKQSVNALVESQQQLEQEQEKEHDQIQVQEQKEEQKQEQKKEKEKEQIQRLEQEQKKEKEKEQIQRLEKEQKEDQVQNQQQLKQEQKQDQVQNQQQLEQEQKQDQVQNQQQLEQEQKQDQVQNQQQLEQEQKQDQVHEQSQQNQQQLEQEQTKEHVHEQQLSPITQTCDIITTTVTAMITQENTITVTLTEPTHIQCVTTTETVEIPSSTYTTTKETISIQTNYDVSNTSDFIPLNSLVCKNLLNNYFKPNLIIHFDDNITLLTSGEGFIINQDGISDCSENYSLSNTNSDKKLMTYNPDNGLCLDKKCHQIKRVVDFSCNFNDEENNLNKEESIFPTNKTKWFSIISGKEITTYYYENTLVCEGEMCPLSFECTSKKSSGLENITFNYFNQKLMVKPNNSKDVEIFTNNSQVNAVLTIFSGLNIIKTVDENINVCDYTDYITCFNGKFIKLNLSSYEITNDLWGFIFKLEYLEELYLHNCKLTSAFLQSIDRLSHLKVLDVSKNSITNGLKYIAELKNLELLNISNNPITDNIAILEKIKHTLETFNASNTQIKGDINTISNLSNIKKVFLSNSNISGDISVLYIKKRSNIIKKSDYILPHSLTHLDISMTSIKGNINDLFTNPCNLEYINISNTQIIGSIPSNLYQCQNLKSINLSNTPVIGEISPDIKNLTKLKEIILSSTDINNINLEYFMTMPDLEIINISQTKTSGIIPEDISKLKKLIVFDIHSTKIEGYVPNDFFNLNTLNIVDLSNTFLCGGYNEDVCGMNSKMDGSIRTIPSCKVNINMCNNCSFCPTTCNPIIFKYTFMDWNNYEEVSFEKDVYNPSRVLCKGSTYTCPVSYYFCVSKYNMDNNVNKIHFNTTTGNIEMNTYANFINTESLLEPMDESILQELHGEINNNENSSEAEKDIMNFSSNDDLITESPTQKEMSKQIIQEKILELNNESEMNLPSKNETDTNLPMNESTNPAAADNDNSNPSNQTEQNQTNPSNDKDIEYYKNYYKNYYNDYYKNESDQKVYKIIALAVLICWALGLFLFIVWILIKHNDSNRYGRKSYDFLLLIPAAIISFPFSIIFMFIYYCVTTRSPCLPKYDVDLIIEMGQNSEAFKNFIQSRTPPPNNKNNSDQKNNNKDNKQPVTKSNNISTPSNKNHENASYKNSKYTHSMSSVNSSSSSDSSNSDNSSDSSSSSSSTESYNNKKTSINRRVIY</sequence>
<feature type="transmembrane region" description="Helical" evidence="4">
    <location>
        <begin position="1138"/>
        <end position="1163"/>
    </location>
</feature>
<feature type="region of interest" description="Disordered" evidence="3">
    <location>
        <begin position="191"/>
        <end position="243"/>
    </location>
</feature>
<accession>A0A1Y1UY78</accession>
<feature type="compositionally biased region" description="Low complexity" evidence="3">
    <location>
        <begin position="191"/>
        <end position="211"/>
    </location>
</feature>
<dbReference type="Proteomes" id="UP000193719">
    <property type="component" value="Unassembled WGS sequence"/>
</dbReference>
<proteinExistence type="predicted"/>
<feature type="chain" id="PRO_5012010951" evidence="5">
    <location>
        <begin position="20"/>
        <end position="1291"/>
    </location>
</feature>
<dbReference type="OrthoDB" id="694479at2759"/>
<name>A0A1Y1UY78_9FUNG</name>
<dbReference type="PANTHER" id="PTHR48053:SF126">
    <property type="entry name" value="MDIS1-INTERACTING RECEPTOR LIKE KINASE 2-LIKE ISOFORM X1"/>
    <property type="match status" value="1"/>
</dbReference>
<evidence type="ECO:0000256" key="5">
    <source>
        <dbReference type="SAM" id="SignalP"/>
    </source>
</evidence>
<dbReference type="Pfam" id="PF13855">
    <property type="entry name" value="LRR_8"/>
    <property type="match status" value="1"/>
</dbReference>
<keyword evidence="4" id="KW-0812">Transmembrane</keyword>
<feature type="compositionally biased region" description="Low complexity" evidence="3">
    <location>
        <begin position="1050"/>
        <end position="1063"/>
    </location>
</feature>
<feature type="compositionally biased region" description="Basic and acidic residues" evidence="3">
    <location>
        <begin position="101"/>
        <end position="158"/>
    </location>
</feature>
<evidence type="ECO:0000256" key="2">
    <source>
        <dbReference type="ARBA" id="ARBA00022729"/>
    </source>
</evidence>
<dbReference type="InterPro" id="IPR032675">
    <property type="entry name" value="LRR_dom_sf"/>
</dbReference>
<keyword evidence="7" id="KW-1185">Reference proteome</keyword>
<feature type="signal peptide" evidence="5">
    <location>
        <begin position="1"/>
        <end position="19"/>
    </location>
</feature>
<comment type="caution">
    <text evidence="6">The sequence shown here is derived from an EMBL/GenBank/DDBJ whole genome shotgun (WGS) entry which is preliminary data.</text>
</comment>
<keyword evidence="2 5" id="KW-0732">Signal</keyword>
<dbReference type="Pfam" id="PF00560">
    <property type="entry name" value="LRR_1"/>
    <property type="match status" value="1"/>
</dbReference>
<feature type="region of interest" description="Disordered" evidence="3">
    <location>
        <begin position="1193"/>
        <end position="1291"/>
    </location>
</feature>